<dbReference type="PANTHER" id="PTHR43857">
    <property type="entry name" value="BLR7761 PROTEIN"/>
    <property type="match status" value="1"/>
</dbReference>
<gene>
    <name evidence="1" type="ORF">BMF94_4193</name>
</gene>
<sequence>MSSLRHYNEAGAGTTYSEQCGYSQAVVIGDIVKCSGQGGWDNSGNLDGEDFTLQVRNAFENVERVLAAAGVSAGWDAVYSLRSYVVGASSETYQPLVDMLKAKTPNHRPIWTALTVPELAFPGMRIELEVEAYRH</sequence>
<dbReference type="SUPFAM" id="SSF55298">
    <property type="entry name" value="YjgF-like"/>
    <property type="match status" value="1"/>
</dbReference>
<reference evidence="1 2" key="1">
    <citation type="journal article" date="2018" name="Front. Microbiol.">
        <title>Prospects for Fungal Bioremediation of Acidic Radioactive Waste Sites: Characterization and Genome Sequence of Rhodotorula taiwanensis MD1149.</title>
        <authorList>
            <person name="Tkavc R."/>
            <person name="Matrosova V.Y."/>
            <person name="Grichenko O.E."/>
            <person name="Gostincar C."/>
            <person name="Volpe R.P."/>
            <person name="Klimenkova P."/>
            <person name="Gaidamakova E.K."/>
            <person name="Zhou C.E."/>
            <person name="Stewart B.J."/>
            <person name="Lyman M.G."/>
            <person name="Malfatti S.A."/>
            <person name="Rubinfeld B."/>
            <person name="Courtot M."/>
            <person name="Singh J."/>
            <person name="Dalgard C.L."/>
            <person name="Hamilton T."/>
            <person name="Frey K.G."/>
            <person name="Gunde-Cimerman N."/>
            <person name="Dugan L."/>
            <person name="Daly M.J."/>
        </authorList>
    </citation>
    <scope>NUCLEOTIDE SEQUENCE [LARGE SCALE GENOMIC DNA]</scope>
    <source>
        <strain evidence="1 2">MD1149</strain>
    </source>
</reference>
<protein>
    <submittedName>
        <fullName evidence="1">Uncharacterized protein</fullName>
    </submittedName>
</protein>
<keyword evidence="2" id="KW-1185">Reference proteome</keyword>
<comment type="caution">
    <text evidence="1">The sequence shown here is derived from an EMBL/GenBank/DDBJ whole genome shotgun (WGS) entry which is preliminary data.</text>
</comment>
<dbReference type="AlphaFoldDB" id="A0A2S5B7M8"/>
<organism evidence="1 2">
    <name type="scientific">Rhodotorula taiwanensis</name>
    <dbReference type="NCBI Taxonomy" id="741276"/>
    <lineage>
        <taxon>Eukaryota</taxon>
        <taxon>Fungi</taxon>
        <taxon>Dikarya</taxon>
        <taxon>Basidiomycota</taxon>
        <taxon>Pucciniomycotina</taxon>
        <taxon>Microbotryomycetes</taxon>
        <taxon>Sporidiobolales</taxon>
        <taxon>Sporidiobolaceae</taxon>
        <taxon>Rhodotorula</taxon>
    </lineage>
</organism>
<dbReference type="STRING" id="741276.A0A2S5B7M8"/>
<dbReference type="PANTHER" id="PTHR43857:SF1">
    <property type="entry name" value="YJGH FAMILY PROTEIN"/>
    <property type="match status" value="1"/>
</dbReference>
<dbReference type="OrthoDB" id="309640at2759"/>
<proteinExistence type="predicted"/>
<dbReference type="InterPro" id="IPR006175">
    <property type="entry name" value="YjgF/YER057c/UK114"/>
</dbReference>
<dbReference type="Proteomes" id="UP000237144">
    <property type="component" value="Unassembled WGS sequence"/>
</dbReference>
<dbReference type="Pfam" id="PF01042">
    <property type="entry name" value="Ribonuc_L-PSP"/>
    <property type="match status" value="1"/>
</dbReference>
<name>A0A2S5B7M8_9BASI</name>
<dbReference type="InterPro" id="IPR035959">
    <property type="entry name" value="RutC-like_sf"/>
</dbReference>
<dbReference type="EMBL" id="PJQD01000047">
    <property type="protein sequence ID" value="POY72784.1"/>
    <property type="molecule type" value="Genomic_DNA"/>
</dbReference>
<dbReference type="Gene3D" id="3.30.1330.40">
    <property type="entry name" value="RutC-like"/>
    <property type="match status" value="1"/>
</dbReference>
<accession>A0A2S5B7M8</accession>
<evidence type="ECO:0000313" key="2">
    <source>
        <dbReference type="Proteomes" id="UP000237144"/>
    </source>
</evidence>
<evidence type="ECO:0000313" key="1">
    <source>
        <dbReference type="EMBL" id="POY72784.1"/>
    </source>
</evidence>